<dbReference type="GO" id="GO:0009360">
    <property type="term" value="C:DNA polymerase III complex"/>
    <property type="evidence" value="ECO:0007669"/>
    <property type="project" value="InterPro"/>
</dbReference>
<dbReference type="SUPFAM" id="SSF52540">
    <property type="entry name" value="P-loop containing nucleoside triphosphate hydrolases"/>
    <property type="match status" value="1"/>
</dbReference>
<comment type="subunit">
    <text evidence="11">DNA polymerase III contains a core (composed of alpha, epsilon and theta chains) that associates with a tau subunit. This core dimerizes to form the POLIII' complex. PolIII' associates with the gamma complex (composed of gamma, delta, delta', psi and chi chains) and with the beta chain to form the complete DNA polymerase III complex.</text>
</comment>
<evidence type="ECO:0000313" key="15">
    <source>
        <dbReference type="Proteomes" id="UP000006048"/>
    </source>
</evidence>
<dbReference type="EC" id="2.7.7.7" evidence="11"/>
<evidence type="ECO:0000256" key="10">
    <source>
        <dbReference type="ARBA" id="ARBA00049244"/>
    </source>
</evidence>
<evidence type="ECO:0000256" key="3">
    <source>
        <dbReference type="ARBA" id="ARBA00022695"/>
    </source>
</evidence>
<keyword evidence="2 11" id="KW-0808">Transferase</keyword>
<dbReference type="NCBIfam" id="TIGR02397">
    <property type="entry name" value="dnaX_nterm"/>
    <property type="match status" value="1"/>
</dbReference>
<dbReference type="InterPro" id="IPR003593">
    <property type="entry name" value="AAA+_ATPase"/>
</dbReference>
<dbReference type="SMART" id="SM00382">
    <property type="entry name" value="AAA"/>
    <property type="match status" value="1"/>
</dbReference>
<dbReference type="Gene3D" id="3.40.50.300">
    <property type="entry name" value="P-loop containing nucleotide triphosphate hydrolases"/>
    <property type="match status" value="1"/>
</dbReference>
<dbReference type="GO" id="GO:0005524">
    <property type="term" value="F:ATP binding"/>
    <property type="evidence" value="ECO:0007669"/>
    <property type="project" value="UniProtKB-KW"/>
</dbReference>
<keyword evidence="3 11" id="KW-0548">Nucleotidyltransferase</keyword>
<keyword evidence="7" id="KW-0862">Zinc</keyword>
<feature type="compositionally biased region" description="Low complexity" evidence="12">
    <location>
        <begin position="395"/>
        <end position="420"/>
    </location>
</feature>
<dbReference type="InterPro" id="IPR050238">
    <property type="entry name" value="DNA_Rep/Repair_Clamp_Loader"/>
</dbReference>
<dbReference type="FunFam" id="3.40.50.300:FF:000014">
    <property type="entry name" value="DNA polymerase III subunit gamma/tau"/>
    <property type="match status" value="1"/>
</dbReference>
<dbReference type="CDD" id="cd00009">
    <property type="entry name" value="AAA"/>
    <property type="match status" value="1"/>
</dbReference>
<dbReference type="InterPro" id="IPR022754">
    <property type="entry name" value="DNA_pol_III_gamma-3"/>
</dbReference>
<dbReference type="FunFam" id="1.10.8.60:FF:000013">
    <property type="entry name" value="DNA polymerase III subunit gamma/tau"/>
    <property type="match status" value="1"/>
</dbReference>
<name>I4B8F1_TURPD</name>
<evidence type="ECO:0000256" key="11">
    <source>
        <dbReference type="RuleBase" id="RU364063"/>
    </source>
</evidence>
<dbReference type="CDD" id="cd18137">
    <property type="entry name" value="HLD_clamp_pol_III_gamma_tau"/>
    <property type="match status" value="1"/>
</dbReference>
<keyword evidence="5" id="KW-0479">Metal-binding</keyword>
<dbReference type="KEGG" id="tpx:Turpa_2919"/>
<dbReference type="PANTHER" id="PTHR11669">
    <property type="entry name" value="REPLICATION FACTOR C / DNA POLYMERASE III GAMMA-TAU SUBUNIT"/>
    <property type="match status" value="1"/>
</dbReference>
<evidence type="ECO:0000256" key="8">
    <source>
        <dbReference type="ARBA" id="ARBA00022840"/>
    </source>
</evidence>
<dbReference type="GO" id="GO:0003677">
    <property type="term" value="F:DNA binding"/>
    <property type="evidence" value="ECO:0007669"/>
    <property type="project" value="InterPro"/>
</dbReference>
<dbReference type="Pfam" id="PF13177">
    <property type="entry name" value="DNA_pol3_delta2"/>
    <property type="match status" value="1"/>
</dbReference>
<keyword evidence="6 11" id="KW-0547">Nucleotide-binding</keyword>
<organism evidence="14 15">
    <name type="scientific">Turneriella parva (strain ATCC BAA-1111 / DSM 21527 / NCTC 11395 / H)</name>
    <name type="common">Leptospira parva</name>
    <dbReference type="NCBI Taxonomy" id="869212"/>
    <lineage>
        <taxon>Bacteria</taxon>
        <taxon>Pseudomonadati</taxon>
        <taxon>Spirochaetota</taxon>
        <taxon>Spirochaetia</taxon>
        <taxon>Leptospirales</taxon>
        <taxon>Leptospiraceae</taxon>
        <taxon>Turneriella</taxon>
    </lineage>
</organism>
<keyword evidence="9 11" id="KW-0239">DNA-directed DNA polymerase</keyword>
<evidence type="ECO:0000313" key="14">
    <source>
        <dbReference type="EMBL" id="AFM13558.1"/>
    </source>
</evidence>
<comment type="function">
    <text evidence="11">DNA polymerase III is a complex, multichain enzyme responsible for most of the replicative synthesis in bacteria. This DNA polymerase also exhibits 3' to 5' exonuclease activity.</text>
</comment>
<evidence type="ECO:0000256" key="2">
    <source>
        <dbReference type="ARBA" id="ARBA00022679"/>
    </source>
</evidence>
<dbReference type="Pfam" id="PF12169">
    <property type="entry name" value="DNA_pol3_gamma3"/>
    <property type="match status" value="1"/>
</dbReference>
<keyword evidence="4 11" id="KW-0235">DNA replication</keyword>
<dbReference type="InterPro" id="IPR008921">
    <property type="entry name" value="DNA_pol3_clamp-load_cplx_C"/>
</dbReference>
<dbReference type="InterPro" id="IPR027417">
    <property type="entry name" value="P-loop_NTPase"/>
</dbReference>
<reference evidence="14 15" key="1">
    <citation type="submission" date="2012-06" db="EMBL/GenBank/DDBJ databases">
        <title>The complete chromosome of genome of Turneriella parva DSM 21527.</title>
        <authorList>
            <consortium name="US DOE Joint Genome Institute (JGI-PGF)"/>
            <person name="Lucas S."/>
            <person name="Han J."/>
            <person name="Lapidus A."/>
            <person name="Bruce D."/>
            <person name="Goodwin L."/>
            <person name="Pitluck S."/>
            <person name="Peters L."/>
            <person name="Kyrpides N."/>
            <person name="Mavromatis K."/>
            <person name="Ivanova N."/>
            <person name="Mikhailova N."/>
            <person name="Chertkov O."/>
            <person name="Detter J.C."/>
            <person name="Tapia R."/>
            <person name="Han C."/>
            <person name="Land M."/>
            <person name="Hauser L."/>
            <person name="Markowitz V."/>
            <person name="Cheng J.-F."/>
            <person name="Hugenholtz P."/>
            <person name="Woyke T."/>
            <person name="Wu D."/>
            <person name="Gronow S."/>
            <person name="Wellnitz S."/>
            <person name="Brambilla E."/>
            <person name="Klenk H.-P."/>
            <person name="Eisen J.A."/>
        </authorList>
    </citation>
    <scope>NUCLEOTIDE SEQUENCE [LARGE SCALE GENOMIC DNA]</scope>
    <source>
        <strain evidence="15">ATCC BAA-1111 / DSM 21527 / NCTC 11395 / H</strain>
    </source>
</reference>
<dbReference type="GO" id="GO:0046872">
    <property type="term" value="F:metal ion binding"/>
    <property type="evidence" value="ECO:0007669"/>
    <property type="project" value="UniProtKB-KW"/>
</dbReference>
<keyword evidence="15" id="KW-1185">Reference proteome</keyword>
<comment type="similarity">
    <text evidence="1 11">Belongs to the DnaX/STICHEL family.</text>
</comment>
<dbReference type="InterPro" id="IPR012763">
    <property type="entry name" value="DNA_pol_III_sug/sutau_N"/>
</dbReference>
<dbReference type="OrthoDB" id="9810148at2"/>
<evidence type="ECO:0000256" key="12">
    <source>
        <dbReference type="SAM" id="MobiDB-lite"/>
    </source>
</evidence>
<proteinExistence type="inferred from homology"/>
<evidence type="ECO:0000259" key="13">
    <source>
        <dbReference type="SMART" id="SM00382"/>
    </source>
</evidence>
<dbReference type="Gene3D" id="1.10.8.60">
    <property type="match status" value="1"/>
</dbReference>
<evidence type="ECO:0000256" key="5">
    <source>
        <dbReference type="ARBA" id="ARBA00022723"/>
    </source>
</evidence>
<evidence type="ECO:0000256" key="4">
    <source>
        <dbReference type="ARBA" id="ARBA00022705"/>
    </source>
</evidence>
<dbReference type="SUPFAM" id="SSF48019">
    <property type="entry name" value="post-AAA+ oligomerization domain-like"/>
    <property type="match status" value="1"/>
</dbReference>
<dbReference type="Pfam" id="PF22608">
    <property type="entry name" value="DNAX_ATPase_lid"/>
    <property type="match status" value="1"/>
</dbReference>
<dbReference type="InterPro" id="IPR045085">
    <property type="entry name" value="HLD_clamp_pol_III_gamma_tau"/>
</dbReference>
<accession>I4B8F1</accession>
<dbReference type="GO" id="GO:0006261">
    <property type="term" value="P:DNA-templated DNA replication"/>
    <property type="evidence" value="ECO:0007669"/>
    <property type="project" value="TreeGrafter"/>
</dbReference>
<dbReference type="InterPro" id="IPR001270">
    <property type="entry name" value="ClpA/B"/>
</dbReference>
<dbReference type="GO" id="GO:0003887">
    <property type="term" value="F:DNA-directed DNA polymerase activity"/>
    <property type="evidence" value="ECO:0007669"/>
    <property type="project" value="UniProtKB-KW"/>
</dbReference>
<dbReference type="Gene3D" id="1.20.272.10">
    <property type="match status" value="1"/>
</dbReference>
<comment type="catalytic activity">
    <reaction evidence="10 11">
        <text>DNA(n) + a 2'-deoxyribonucleoside 5'-triphosphate = DNA(n+1) + diphosphate</text>
        <dbReference type="Rhea" id="RHEA:22508"/>
        <dbReference type="Rhea" id="RHEA-COMP:17339"/>
        <dbReference type="Rhea" id="RHEA-COMP:17340"/>
        <dbReference type="ChEBI" id="CHEBI:33019"/>
        <dbReference type="ChEBI" id="CHEBI:61560"/>
        <dbReference type="ChEBI" id="CHEBI:173112"/>
        <dbReference type="EC" id="2.7.7.7"/>
    </reaction>
</comment>
<evidence type="ECO:0000256" key="9">
    <source>
        <dbReference type="ARBA" id="ARBA00022932"/>
    </source>
</evidence>
<evidence type="ECO:0000256" key="6">
    <source>
        <dbReference type="ARBA" id="ARBA00022741"/>
    </source>
</evidence>
<dbReference type="PANTHER" id="PTHR11669:SF0">
    <property type="entry name" value="PROTEIN STICHEL-LIKE 2"/>
    <property type="match status" value="1"/>
</dbReference>
<feature type="region of interest" description="Disordered" evidence="12">
    <location>
        <begin position="395"/>
        <end position="434"/>
    </location>
</feature>
<dbReference type="AlphaFoldDB" id="I4B8F1"/>
<feature type="domain" description="AAA+ ATPase" evidence="13">
    <location>
        <begin position="34"/>
        <end position="175"/>
    </location>
</feature>
<dbReference type="PATRIC" id="fig|869212.3.peg.2941"/>
<dbReference type="STRING" id="869212.Turpa_2919"/>
<dbReference type="HOGENOM" id="CLU_006229_0_7_12"/>
<sequence length="457" mass="50186">MSLATKYRPRDFEDLVGQLAASQSLKNALEFRKIGHAYLFHGARGVGKTTMARILAKALNCVNGPTSQICNVCEHCVEISEGRATDVIEIDAASNRGIDNIRELRAQAVFAPMKSRYKVYILDEVHMLSPESFNALLKTLEEPPHHVVFIMATTELHKIPETIASRCQVFTFKKFNAREIAQRLAHILEKEQIAFERDALLPIAERGEGSLRDAISLLDQTLAFSGSDALTLAAVRESLDILPVEVYSRFVQGLRTGDLHALLNAVHELTQGGANLRIFLKDLLAYLRTVVLVSEKVEVHSLAKDEAELVAEAARAWDRQALIRVFQQLFKLNQDFSLMLSAKSSELKMSLEIALVDLVHKLKEPSVSALVGKIERLKQAIETGKAFDDTAVAPKTATAAPRESAVQPQTAAPAEPPARTAPKDAGPPPDTSTLLQKAFLAEEVAVTPESEKLFGQA</sequence>
<dbReference type="Proteomes" id="UP000006048">
    <property type="component" value="Chromosome"/>
</dbReference>
<keyword evidence="8 11" id="KW-0067">ATP-binding</keyword>
<dbReference type="PRINTS" id="PR00300">
    <property type="entry name" value="CLPPROTEASEA"/>
</dbReference>
<dbReference type="EMBL" id="CP002959">
    <property type="protein sequence ID" value="AFM13558.1"/>
    <property type="molecule type" value="Genomic_DNA"/>
</dbReference>
<protein>
    <recommendedName>
        <fullName evidence="11">DNA polymerase III subunit gamma/tau</fullName>
        <ecNumber evidence="11">2.7.7.7</ecNumber>
    </recommendedName>
</protein>
<evidence type="ECO:0000256" key="1">
    <source>
        <dbReference type="ARBA" id="ARBA00006360"/>
    </source>
</evidence>
<dbReference type="RefSeq" id="WP_014804060.1">
    <property type="nucleotide sequence ID" value="NC_018020.1"/>
</dbReference>
<gene>
    <name evidence="11" type="primary">dnaX</name>
    <name evidence="14" type="ordered locus">Turpa_2919</name>
</gene>
<dbReference type="NCBIfam" id="NF004046">
    <property type="entry name" value="PRK05563.1"/>
    <property type="match status" value="1"/>
</dbReference>
<evidence type="ECO:0000256" key="7">
    <source>
        <dbReference type="ARBA" id="ARBA00022833"/>
    </source>
</evidence>